<accession>A0A1V2ABW8</accession>
<keyword evidence="1" id="KW-1133">Transmembrane helix</keyword>
<feature type="transmembrane region" description="Helical" evidence="1">
    <location>
        <begin position="36"/>
        <end position="57"/>
    </location>
</feature>
<gene>
    <name evidence="2" type="ORF">BTO28_02370</name>
</gene>
<keyword evidence="3" id="KW-1185">Reference proteome</keyword>
<name>A0A1V2ABW8_9BACI</name>
<proteinExistence type="predicted"/>
<evidence type="ECO:0000256" key="1">
    <source>
        <dbReference type="SAM" id="Phobius"/>
    </source>
</evidence>
<dbReference type="AlphaFoldDB" id="A0A1V2ABW8"/>
<sequence length="142" mass="14097">MKLRLAIIVHPVNGGGGGGAIGAAQAVIMAAVKGPAAFGIVAVVAGGIVTVTLLAGFTPMKTTVAVQVPVFSSVPLTIENGTPTISGTNGVGGVPQPVVTVIVSSLATVVPRLRLPFPGVPVSPVVTTFPVVELELELELES</sequence>
<protein>
    <submittedName>
        <fullName evidence="2">Uncharacterized protein</fullName>
    </submittedName>
</protein>
<keyword evidence="1" id="KW-0472">Membrane</keyword>
<dbReference type="EMBL" id="MSFI01000003">
    <property type="protein sequence ID" value="OMP68332.1"/>
    <property type="molecule type" value="Genomic_DNA"/>
</dbReference>
<comment type="caution">
    <text evidence="2">The sequence shown here is derived from an EMBL/GenBank/DDBJ whole genome shotgun (WGS) entry which is preliminary data.</text>
</comment>
<dbReference type="Proteomes" id="UP000188613">
    <property type="component" value="Unassembled WGS sequence"/>
</dbReference>
<reference evidence="2 3" key="1">
    <citation type="submission" date="2016-12" db="EMBL/GenBank/DDBJ databases">
        <title>Domibacillus sp. SAB 38T whole genome sequencing.</title>
        <authorList>
            <person name="Verma A."/>
            <person name="Ojha A.K."/>
            <person name="Krishnamurthi S."/>
        </authorList>
    </citation>
    <scope>NUCLEOTIDE SEQUENCE [LARGE SCALE GENOMIC DNA]</scope>
    <source>
        <strain evidence="2 3">SAB 38</strain>
    </source>
</reference>
<keyword evidence="1" id="KW-0812">Transmembrane</keyword>
<evidence type="ECO:0000313" key="3">
    <source>
        <dbReference type="Proteomes" id="UP000188613"/>
    </source>
</evidence>
<evidence type="ECO:0000313" key="2">
    <source>
        <dbReference type="EMBL" id="OMP68332.1"/>
    </source>
</evidence>
<organism evidence="2 3">
    <name type="scientific">Domibacillus epiphyticus</name>
    <dbReference type="NCBI Taxonomy" id="1714355"/>
    <lineage>
        <taxon>Bacteria</taxon>
        <taxon>Bacillati</taxon>
        <taxon>Bacillota</taxon>
        <taxon>Bacilli</taxon>
        <taxon>Bacillales</taxon>
        <taxon>Bacillaceae</taxon>
        <taxon>Domibacillus</taxon>
    </lineage>
</organism>